<evidence type="ECO:0000313" key="12">
    <source>
        <dbReference type="Proteomes" id="UP000433483"/>
    </source>
</evidence>
<evidence type="ECO:0000313" key="6">
    <source>
        <dbReference type="EMBL" id="KAE9071984.1"/>
    </source>
</evidence>
<dbReference type="Proteomes" id="UP000433483">
    <property type="component" value="Unassembled WGS sequence"/>
</dbReference>
<evidence type="ECO:0000313" key="4">
    <source>
        <dbReference type="EMBL" id="KAE9063457.1"/>
    </source>
</evidence>
<evidence type="ECO:0000313" key="14">
    <source>
        <dbReference type="Proteomes" id="UP000440367"/>
    </source>
</evidence>
<dbReference type="EMBL" id="QXGC01004673">
    <property type="protein sequence ID" value="KAE9168286.1"/>
    <property type="molecule type" value="Genomic_DNA"/>
</dbReference>
<dbReference type="EMBL" id="QXFX01004597">
    <property type="protein sequence ID" value="KAE9063457.1"/>
    <property type="molecule type" value="Genomic_DNA"/>
</dbReference>
<dbReference type="EMBL" id="QXGF01004339">
    <property type="protein sequence ID" value="KAE8919935.1"/>
    <property type="molecule type" value="Genomic_DNA"/>
</dbReference>
<evidence type="ECO:0000313" key="10">
    <source>
        <dbReference type="EMBL" id="KAE9269882.1"/>
    </source>
</evidence>
<dbReference type="EMBL" id="QXFW01004791">
    <property type="protein sequence ID" value="KAE8964337.1"/>
    <property type="molecule type" value="Genomic_DNA"/>
</dbReference>
<dbReference type="EMBL" id="QXFZ01004402">
    <property type="protein sequence ID" value="KAE9064419.1"/>
    <property type="molecule type" value="Genomic_DNA"/>
</dbReference>
<dbReference type="Proteomes" id="UP000441208">
    <property type="component" value="Unassembled WGS sequence"/>
</dbReference>
<evidence type="ECO:0000313" key="7">
    <source>
        <dbReference type="EMBL" id="KAE9165919.1"/>
    </source>
</evidence>
<dbReference type="AlphaFoldDB" id="A0A6A3VHV5"/>
<dbReference type="EMBL" id="QXGA01004624">
    <property type="protein sequence ID" value="KAE9071984.1"/>
    <property type="molecule type" value="Genomic_DNA"/>
</dbReference>
<dbReference type="EMBL" id="QXGE01004661">
    <property type="protein sequence ID" value="KAE9269882.1"/>
    <property type="molecule type" value="Genomic_DNA"/>
</dbReference>
<dbReference type="Proteomes" id="UP000460718">
    <property type="component" value="Unassembled WGS sequence"/>
</dbReference>
<feature type="compositionally biased region" description="Basic and acidic residues" evidence="1">
    <location>
        <begin position="137"/>
        <end position="156"/>
    </location>
</feature>
<dbReference type="Proteomes" id="UP000429523">
    <property type="component" value="Unassembled WGS sequence"/>
</dbReference>
<dbReference type="EMBL" id="QXGB01004528">
    <property type="protein sequence ID" value="KAE9165919.1"/>
    <property type="molecule type" value="Genomic_DNA"/>
</dbReference>
<evidence type="ECO:0000313" key="2">
    <source>
        <dbReference type="EMBL" id="KAE8919935.1"/>
    </source>
</evidence>
<evidence type="ECO:0000313" key="13">
    <source>
        <dbReference type="Proteomes" id="UP000437068"/>
    </source>
</evidence>
<keyword evidence="12" id="KW-1185">Reference proteome</keyword>
<evidence type="ECO:0000313" key="8">
    <source>
        <dbReference type="EMBL" id="KAE9168286.1"/>
    </source>
</evidence>
<name>A0A6A3VHV5_9STRA</name>
<organism evidence="7 12">
    <name type="scientific">Phytophthora fragariae</name>
    <dbReference type="NCBI Taxonomy" id="53985"/>
    <lineage>
        <taxon>Eukaryota</taxon>
        <taxon>Sar</taxon>
        <taxon>Stramenopiles</taxon>
        <taxon>Oomycota</taxon>
        <taxon>Peronosporomycetes</taxon>
        <taxon>Peronosporales</taxon>
        <taxon>Peronosporaceae</taxon>
        <taxon>Phytophthora</taxon>
    </lineage>
</organism>
<dbReference type="Proteomes" id="UP000437068">
    <property type="component" value="Unassembled WGS sequence"/>
</dbReference>
<evidence type="ECO:0000256" key="1">
    <source>
        <dbReference type="SAM" id="MobiDB-lite"/>
    </source>
</evidence>
<dbReference type="Proteomes" id="UP000476176">
    <property type="component" value="Unassembled WGS sequence"/>
</dbReference>
<accession>A0A6A3VHV5</accession>
<evidence type="ECO:0000313" key="15">
    <source>
        <dbReference type="Proteomes" id="UP000440732"/>
    </source>
</evidence>
<evidence type="ECO:0000313" key="19">
    <source>
        <dbReference type="Proteomes" id="UP000488956"/>
    </source>
</evidence>
<dbReference type="OrthoDB" id="121399at2759"/>
<dbReference type="Proteomes" id="UP000440732">
    <property type="component" value="Unassembled WGS sequence"/>
</dbReference>
<feature type="region of interest" description="Disordered" evidence="1">
    <location>
        <begin position="137"/>
        <end position="181"/>
    </location>
</feature>
<dbReference type="EMBL" id="QXGD01004267">
    <property type="protein sequence ID" value="KAE9171529.1"/>
    <property type="molecule type" value="Genomic_DNA"/>
</dbReference>
<evidence type="ECO:0000313" key="17">
    <source>
        <dbReference type="Proteomes" id="UP000460718"/>
    </source>
</evidence>
<evidence type="ECO:0000313" key="9">
    <source>
        <dbReference type="EMBL" id="KAE9171529.1"/>
    </source>
</evidence>
<evidence type="ECO:0000313" key="11">
    <source>
        <dbReference type="Proteomes" id="UP000429523"/>
    </source>
</evidence>
<reference evidence="11 12" key="1">
    <citation type="submission" date="2018-08" db="EMBL/GenBank/DDBJ databases">
        <title>Genomic investigation of the strawberry pathogen Phytophthora fragariae indicates pathogenicity is determined by transcriptional variation in three key races.</title>
        <authorList>
            <person name="Adams T.M."/>
            <person name="Armitage A.D."/>
            <person name="Sobczyk M.K."/>
            <person name="Bates H.J."/>
            <person name="Dunwell J.M."/>
            <person name="Nellist C.F."/>
            <person name="Harrison R.J."/>
        </authorList>
    </citation>
    <scope>NUCLEOTIDE SEQUENCE [LARGE SCALE GENOMIC DNA]</scope>
    <source>
        <strain evidence="10 13">A4</strain>
        <strain evidence="9 14">BC-1</strain>
        <strain evidence="8 18">BC-23</strain>
        <strain evidence="7 12">NOV-27</strain>
        <strain evidence="6 15">NOV-5</strain>
        <strain evidence="5 16">NOV-71</strain>
        <strain evidence="2 11">NOV-9</strain>
        <strain evidence="4 19">ONT-3</strain>
        <strain evidence="3 17">SCRP245</strain>
    </source>
</reference>
<gene>
    <name evidence="10" type="ORF">PF001_g29034</name>
    <name evidence="9" type="ORF">PF002_g29803</name>
    <name evidence="8" type="ORF">PF004_g28551</name>
    <name evidence="7" type="ORF">PF005_g29410</name>
    <name evidence="6" type="ORF">PF006_g29030</name>
    <name evidence="5" type="ORF">PF007_g29205</name>
    <name evidence="2" type="ORF">PF009_g29763</name>
    <name evidence="4" type="ORF">PF010_g28984</name>
    <name evidence="3" type="ORF">PF011_g28709</name>
</gene>
<proteinExistence type="predicted"/>
<sequence>MGKSIERSIAAQQEFSKLELLLAQTANDATKCLKVLKRNLAEYDRRHRLRFLNTSRSFMRSDIRVAKDLASDLRHVGTRIRKSKRPTESEINAAARISMNETAEAMNDLKKAGRVYDQNNGMSGGISDIMDNVLGGKDDKERETKGGLFGENDKAKQSKKPKGGLFGAGDKNVESRPSGGIRKSADTVEAVVRSTLSDSFSGFNALENQISATEKTLSPSLAERAKEAVADVANKLVGDSSTSPTPQDKKGLIM</sequence>
<comment type="caution">
    <text evidence="7">The sequence shown here is derived from an EMBL/GenBank/DDBJ whole genome shotgun (WGS) entry which is preliminary data.</text>
</comment>
<protein>
    <submittedName>
        <fullName evidence="7">Uncharacterized protein</fullName>
    </submittedName>
</protein>
<dbReference type="Proteomes" id="UP000440367">
    <property type="component" value="Unassembled WGS sequence"/>
</dbReference>
<evidence type="ECO:0000313" key="18">
    <source>
        <dbReference type="Proteomes" id="UP000476176"/>
    </source>
</evidence>
<evidence type="ECO:0000313" key="16">
    <source>
        <dbReference type="Proteomes" id="UP000441208"/>
    </source>
</evidence>
<evidence type="ECO:0000313" key="5">
    <source>
        <dbReference type="EMBL" id="KAE9064419.1"/>
    </source>
</evidence>
<evidence type="ECO:0000313" key="3">
    <source>
        <dbReference type="EMBL" id="KAE8964337.1"/>
    </source>
</evidence>
<dbReference type="Proteomes" id="UP000488956">
    <property type="component" value="Unassembled WGS sequence"/>
</dbReference>